<accession>A0A5J4LD31</accession>
<organism evidence="2 3">
    <name type="scientific">Streptomyces angustmyceticus</name>
    <dbReference type="NCBI Taxonomy" id="285578"/>
    <lineage>
        <taxon>Bacteria</taxon>
        <taxon>Bacillati</taxon>
        <taxon>Actinomycetota</taxon>
        <taxon>Actinomycetes</taxon>
        <taxon>Kitasatosporales</taxon>
        <taxon>Streptomycetaceae</taxon>
        <taxon>Streptomyces</taxon>
    </lineage>
</organism>
<keyword evidence="1" id="KW-0732">Signal</keyword>
<name>A0A5J4LD31_9ACTN</name>
<sequence>MRDKNRTNRRGGALRRTAAAASLTLIVGALPVALATPASASQGACESYLASKGYTVGKWVKKACGVASGATGPVGDSACRSELWDLGVKEPYASEACDRA</sequence>
<evidence type="ECO:0008006" key="4">
    <source>
        <dbReference type="Google" id="ProtNLM"/>
    </source>
</evidence>
<evidence type="ECO:0000313" key="3">
    <source>
        <dbReference type="Proteomes" id="UP000325598"/>
    </source>
</evidence>
<reference evidence="2 3" key="1">
    <citation type="submission" date="2019-10" db="EMBL/GenBank/DDBJ databases">
        <title>Whole genome shotgun sequence of Streptomyces angustmyceticus NBRC 3934.</title>
        <authorList>
            <person name="Hosoyama A."/>
            <person name="Ichikawa N."/>
            <person name="Kimura A."/>
            <person name="Kitahashi Y."/>
            <person name="Komaki H."/>
            <person name="Uohara A."/>
        </authorList>
    </citation>
    <scope>NUCLEOTIDE SEQUENCE [LARGE SCALE GENOMIC DNA]</scope>
    <source>
        <strain evidence="2 3">NBRC 3934</strain>
    </source>
</reference>
<evidence type="ECO:0000256" key="1">
    <source>
        <dbReference type="SAM" id="SignalP"/>
    </source>
</evidence>
<evidence type="ECO:0000313" key="2">
    <source>
        <dbReference type="EMBL" id="GES29390.1"/>
    </source>
</evidence>
<protein>
    <recommendedName>
        <fullName evidence="4">Secreted protein</fullName>
    </recommendedName>
</protein>
<proteinExistence type="predicted"/>
<feature type="signal peptide" evidence="1">
    <location>
        <begin position="1"/>
        <end position="40"/>
    </location>
</feature>
<feature type="chain" id="PRO_5023940025" description="Secreted protein" evidence="1">
    <location>
        <begin position="41"/>
        <end position="100"/>
    </location>
</feature>
<comment type="caution">
    <text evidence="2">The sequence shown here is derived from an EMBL/GenBank/DDBJ whole genome shotgun (WGS) entry which is preliminary data.</text>
</comment>
<gene>
    <name evidence="2" type="ORF">San01_18770</name>
</gene>
<dbReference type="EMBL" id="BLAG01000006">
    <property type="protein sequence ID" value="GES29390.1"/>
    <property type="molecule type" value="Genomic_DNA"/>
</dbReference>
<dbReference type="AlphaFoldDB" id="A0A5J4LD31"/>
<keyword evidence="3" id="KW-1185">Reference proteome</keyword>
<dbReference type="Proteomes" id="UP000325598">
    <property type="component" value="Unassembled WGS sequence"/>
</dbReference>